<reference evidence="1" key="1">
    <citation type="submission" date="2020-04" db="EMBL/GenBank/DDBJ databases">
        <title>Draft genome resource of the tomato pathogen Pseudocercospora fuligena.</title>
        <authorList>
            <person name="Zaccaron A."/>
        </authorList>
    </citation>
    <scope>NUCLEOTIDE SEQUENCE</scope>
    <source>
        <strain evidence="1">PF001</strain>
    </source>
</reference>
<dbReference type="OrthoDB" id="194443at2759"/>
<dbReference type="PANTHER" id="PTHR47843">
    <property type="entry name" value="BTB DOMAIN-CONTAINING PROTEIN-RELATED"/>
    <property type="match status" value="1"/>
</dbReference>
<name>A0A8H6RD47_9PEZI</name>
<evidence type="ECO:0008006" key="3">
    <source>
        <dbReference type="Google" id="ProtNLM"/>
    </source>
</evidence>
<sequence length="84" mass="9744">MAMALPSTSDKKPSAADFDSIIRLKVGKDEQVFEIYKGIMKFYSGYFRSAIENIENGRFKEAEENIITLPEEEPETFKLFKDWL</sequence>
<accession>A0A8H6RD47</accession>
<proteinExistence type="predicted"/>
<dbReference type="InterPro" id="IPR011333">
    <property type="entry name" value="SKP1/BTB/POZ_sf"/>
</dbReference>
<evidence type="ECO:0000313" key="1">
    <source>
        <dbReference type="EMBL" id="KAF7188868.1"/>
    </source>
</evidence>
<gene>
    <name evidence="1" type="ORF">HII31_09791</name>
</gene>
<dbReference type="PANTHER" id="PTHR47843:SF2">
    <property type="entry name" value="BTB DOMAIN-CONTAINING PROTEIN"/>
    <property type="match status" value="1"/>
</dbReference>
<comment type="caution">
    <text evidence="1">The sequence shown here is derived from an EMBL/GenBank/DDBJ whole genome shotgun (WGS) entry which is preliminary data.</text>
</comment>
<evidence type="ECO:0000313" key="2">
    <source>
        <dbReference type="Proteomes" id="UP000660729"/>
    </source>
</evidence>
<dbReference type="AlphaFoldDB" id="A0A8H6RD47"/>
<dbReference type="Proteomes" id="UP000660729">
    <property type="component" value="Unassembled WGS sequence"/>
</dbReference>
<dbReference type="EMBL" id="JABCIY010000204">
    <property type="protein sequence ID" value="KAF7188868.1"/>
    <property type="molecule type" value="Genomic_DNA"/>
</dbReference>
<dbReference type="Gene3D" id="3.30.710.10">
    <property type="entry name" value="Potassium Channel Kv1.1, Chain A"/>
    <property type="match status" value="1"/>
</dbReference>
<protein>
    <recommendedName>
        <fullName evidence="3">BTB domain-containing protein</fullName>
    </recommendedName>
</protein>
<keyword evidence="2" id="KW-1185">Reference proteome</keyword>
<organism evidence="1 2">
    <name type="scientific">Pseudocercospora fuligena</name>
    <dbReference type="NCBI Taxonomy" id="685502"/>
    <lineage>
        <taxon>Eukaryota</taxon>
        <taxon>Fungi</taxon>
        <taxon>Dikarya</taxon>
        <taxon>Ascomycota</taxon>
        <taxon>Pezizomycotina</taxon>
        <taxon>Dothideomycetes</taxon>
        <taxon>Dothideomycetidae</taxon>
        <taxon>Mycosphaerellales</taxon>
        <taxon>Mycosphaerellaceae</taxon>
        <taxon>Pseudocercospora</taxon>
    </lineage>
</organism>